<dbReference type="RefSeq" id="WP_053770423.1">
    <property type="nucleotide sequence ID" value="NZ_LIST01000001.1"/>
</dbReference>
<dbReference type="CDD" id="cd00009">
    <property type="entry name" value="AAA"/>
    <property type="match status" value="1"/>
</dbReference>
<dbReference type="GO" id="GO:0006281">
    <property type="term" value="P:DNA repair"/>
    <property type="evidence" value="ECO:0007669"/>
    <property type="project" value="TreeGrafter"/>
</dbReference>
<reference evidence="8 9" key="1">
    <citation type="submission" date="2015-08" db="EMBL/GenBank/DDBJ databases">
        <title>Genomes of Isolates from Cabo Rojo, PR.</title>
        <authorList>
            <person name="Sanchez-Nieves R.L."/>
            <person name="Montalvo-Rodriguez R."/>
        </authorList>
    </citation>
    <scope>NUCLEOTIDE SEQUENCE [LARGE SCALE GENOMIC DNA]</scope>
    <source>
        <strain evidence="8 9">5</strain>
    </source>
</reference>
<evidence type="ECO:0000256" key="5">
    <source>
        <dbReference type="ARBA" id="ARBA00022840"/>
    </source>
</evidence>
<evidence type="ECO:0000256" key="6">
    <source>
        <dbReference type="ARBA" id="ARBA00031749"/>
    </source>
</evidence>
<evidence type="ECO:0000313" key="8">
    <source>
        <dbReference type="EMBL" id="KOX97729.1"/>
    </source>
</evidence>
<dbReference type="PATRIC" id="fig|1705389.3.peg.722"/>
<evidence type="ECO:0000259" key="7">
    <source>
        <dbReference type="SMART" id="SM00382"/>
    </source>
</evidence>
<keyword evidence="5" id="KW-0067">ATP-binding</keyword>
<keyword evidence="9" id="KW-1185">Reference proteome</keyword>
<dbReference type="SMART" id="SM00382">
    <property type="entry name" value="AAA"/>
    <property type="match status" value="1"/>
</dbReference>
<dbReference type="InterPro" id="IPR050238">
    <property type="entry name" value="DNA_Rep/Repair_Clamp_Loader"/>
</dbReference>
<proteinExistence type="inferred from homology"/>
<dbReference type="GO" id="GO:0016887">
    <property type="term" value="F:ATP hydrolysis activity"/>
    <property type="evidence" value="ECO:0007669"/>
    <property type="project" value="InterPro"/>
</dbReference>
<dbReference type="EMBL" id="LIST01000001">
    <property type="protein sequence ID" value="KOX97729.1"/>
    <property type="molecule type" value="Genomic_DNA"/>
</dbReference>
<evidence type="ECO:0000256" key="4">
    <source>
        <dbReference type="ARBA" id="ARBA00022741"/>
    </source>
</evidence>
<dbReference type="PANTHER" id="PTHR11669">
    <property type="entry name" value="REPLICATION FACTOR C / DNA POLYMERASE III GAMMA-TAU SUBUNIT"/>
    <property type="match status" value="1"/>
</dbReference>
<dbReference type="InterPro" id="IPR047854">
    <property type="entry name" value="RFC_lid"/>
</dbReference>
<evidence type="ECO:0000256" key="1">
    <source>
        <dbReference type="ARBA" id="ARBA00009668"/>
    </source>
</evidence>
<keyword evidence="4" id="KW-0547">Nucleotide-binding</keyword>
<comment type="similarity">
    <text evidence="1">Belongs to the activator 1 small subunits family. RfcS subfamily.</text>
</comment>
<dbReference type="Pfam" id="PF00004">
    <property type="entry name" value="AAA"/>
    <property type="match status" value="1"/>
</dbReference>
<evidence type="ECO:0000256" key="2">
    <source>
        <dbReference type="ARBA" id="ARBA00014164"/>
    </source>
</evidence>
<dbReference type="InterPro" id="IPR013748">
    <property type="entry name" value="Rep_factorC_C"/>
</dbReference>
<dbReference type="Pfam" id="PF08542">
    <property type="entry name" value="Rep_fac_C"/>
    <property type="match status" value="1"/>
</dbReference>
<dbReference type="SUPFAM" id="SSF52540">
    <property type="entry name" value="P-loop containing nucleoside triphosphate hydrolases"/>
    <property type="match status" value="1"/>
</dbReference>
<dbReference type="InterPro" id="IPR003593">
    <property type="entry name" value="AAA+_ATPase"/>
</dbReference>
<sequence>MDGPLWTDAHAPDLDEIRQDEARDRLRRAVDEPMNLVVQGPPGVGKTAAARALAAASHADPDADLIEINVADFFGRTKKEIRTDPRFEGFLAGRSSMAKRDMINRVLKESASYAPMSGEYKTVLLDNAEAIREDFQQALRRVMEKHHRTTQFVIATRQPSKLIAPIRSRCFPVRVRSPTTDEAIDVLEAICEREGVDYDGDGLEFVASAAGGDLREAILSAQATAVEGGEISMSTAYETLGDVGDDDAIRAALADARAGDLADARSALDDLLDEGYDGQELLRETLRVARAGSEYGGDDLARLHALAGEADLDLSDGLHDTTHLVHLLAAWAAGRTELSPGLRDAEAAP</sequence>
<dbReference type="AlphaFoldDB" id="A0A0M9AS58"/>
<dbReference type="SUPFAM" id="SSF48019">
    <property type="entry name" value="post-AAA+ oligomerization domain-like"/>
    <property type="match status" value="1"/>
</dbReference>
<dbReference type="STRING" id="1765655.AMR74_02195"/>
<dbReference type="OrthoDB" id="301951at2157"/>
<dbReference type="InterPro" id="IPR003959">
    <property type="entry name" value="ATPase_AAA_core"/>
</dbReference>
<dbReference type="GO" id="GO:0005663">
    <property type="term" value="C:DNA replication factor C complex"/>
    <property type="evidence" value="ECO:0007669"/>
    <property type="project" value="TreeGrafter"/>
</dbReference>
<feature type="domain" description="AAA+ ATPase" evidence="7">
    <location>
        <begin position="32"/>
        <end position="181"/>
    </location>
</feature>
<comment type="caution">
    <text evidence="8">The sequence shown here is derived from an EMBL/GenBank/DDBJ whole genome shotgun (WGS) entry which is preliminary data.</text>
</comment>
<name>A0A0M9AS58_9EURY</name>
<dbReference type="GO" id="GO:0006261">
    <property type="term" value="P:DNA-templated DNA replication"/>
    <property type="evidence" value="ECO:0007669"/>
    <property type="project" value="TreeGrafter"/>
</dbReference>
<dbReference type="CDD" id="cd18140">
    <property type="entry name" value="HLD_clamp_RFC"/>
    <property type="match status" value="1"/>
</dbReference>
<accession>A0A0M9AS58</accession>
<dbReference type="Gene3D" id="3.40.50.300">
    <property type="entry name" value="P-loop containing nucleotide triphosphate hydrolases"/>
    <property type="match status" value="1"/>
</dbReference>
<dbReference type="InterPro" id="IPR027417">
    <property type="entry name" value="P-loop_NTPase"/>
</dbReference>
<evidence type="ECO:0000256" key="3">
    <source>
        <dbReference type="ARBA" id="ARBA00022705"/>
    </source>
</evidence>
<keyword evidence="3" id="KW-0235">DNA replication</keyword>
<organism evidence="8 9">
    <name type="scientific">Halorubrum tropicale</name>
    <dbReference type="NCBI Taxonomy" id="1765655"/>
    <lineage>
        <taxon>Archaea</taxon>
        <taxon>Methanobacteriati</taxon>
        <taxon>Methanobacteriota</taxon>
        <taxon>Stenosarchaea group</taxon>
        <taxon>Halobacteria</taxon>
        <taxon>Halobacteriales</taxon>
        <taxon>Haloferacaceae</taxon>
        <taxon>Halorubrum</taxon>
    </lineage>
</organism>
<dbReference type="GO" id="GO:0003689">
    <property type="term" value="F:DNA clamp loader activity"/>
    <property type="evidence" value="ECO:0007669"/>
    <property type="project" value="TreeGrafter"/>
</dbReference>
<dbReference type="PANTHER" id="PTHR11669:SF20">
    <property type="entry name" value="REPLICATION FACTOR C SUBUNIT 4"/>
    <property type="match status" value="1"/>
</dbReference>
<dbReference type="Proteomes" id="UP000037747">
    <property type="component" value="Unassembled WGS sequence"/>
</dbReference>
<protein>
    <recommendedName>
        <fullName evidence="2">Replication factor C small subunit</fullName>
    </recommendedName>
    <alternativeName>
        <fullName evidence="6">Clamp loader small subunit</fullName>
    </alternativeName>
</protein>
<dbReference type="GO" id="GO:0003677">
    <property type="term" value="F:DNA binding"/>
    <property type="evidence" value="ECO:0007669"/>
    <property type="project" value="InterPro"/>
</dbReference>
<gene>
    <name evidence="8" type="ORF">AMR74_02195</name>
</gene>
<dbReference type="NCBIfam" id="NF009067">
    <property type="entry name" value="PRK12402.1"/>
    <property type="match status" value="1"/>
</dbReference>
<dbReference type="GO" id="GO:0005524">
    <property type="term" value="F:ATP binding"/>
    <property type="evidence" value="ECO:0007669"/>
    <property type="project" value="UniProtKB-KW"/>
</dbReference>
<evidence type="ECO:0000313" key="9">
    <source>
        <dbReference type="Proteomes" id="UP000037747"/>
    </source>
</evidence>
<dbReference type="InterPro" id="IPR008921">
    <property type="entry name" value="DNA_pol3_clamp-load_cplx_C"/>
</dbReference>
<dbReference type="Gene3D" id="1.20.272.10">
    <property type="match status" value="1"/>
</dbReference>
<dbReference type="Gene3D" id="1.10.8.60">
    <property type="match status" value="1"/>
</dbReference>